<evidence type="ECO:0000313" key="1">
    <source>
        <dbReference type="EMBL" id="KXT14022.1"/>
    </source>
</evidence>
<sequence>MDVTLIECQVKQKELLVASEVEERHGSFDRAAEAEIAGSIICGLRPNNNRAESKSSIINAGTTHQAITDEYGRYEPTIQELPTRPPSDV</sequence>
<gene>
    <name evidence="1" type="ORF">AC579_10031</name>
</gene>
<name>A0A139IHG1_9PEZI</name>
<dbReference type="AlphaFoldDB" id="A0A139IHG1"/>
<evidence type="ECO:0000313" key="2">
    <source>
        <dbReference type="Proteomes" id="UP000073492"/>
    </source>
</evidence>
<reference evidence="1 2" key="1">
    <citation type="submission" date="2015-07" db="EMBL/GenBank/DDBJ databases">
        <title>Comparative genomics of the Sigatoka disease complex on banana suggests a link between parallel evolutionary changes in Pseudocercospora fijiensis and Pseudocercospora eumusae and increased virulence on the banana host.</title>
        <authorList>
            <person name="Chang T.-C."/>
            <person name="Salvucci A."/>
            <person name="Crous P.W."/>
            <person name="Stergiopoulos I."/>
        </authorList>
    </citation>
    <scope>NUCLEOTIDE SEQUENCE [LARGE SCALE GENOMIC DNA]</scope>
    <source>
        <strain evidence="1 2">CBS 116634</strain>
    </source>
</reference>
<accession>A0A139IHG1</accession>
<dbReference type="EMBL" id="LFZO01000096">
    <property type="protein sequence ID" value="KXT14022.1"/>
    <property type="molecule type" value="Genomic_DNA"/>
</dbReference>
<keyword evidence="2" id="KW-1185">Reference proteome</keyword>
<dbReference type="Proteomes" id="UP000073492">
    <property type="component" value="Unassembled WGS sequence"/>
</dbReference>
<protein>
    <submittedName>
        <fullName evidence="1">Uncharacterized protein</fullName>
    </submittedName>
</protein>
<comment type="caution">
    <text evidence="1">The sequence shown here is derived from an EMBL/GenBank/DDBJ whole genome shotgun (WGS) entry which is preliminary data.</text>
</comment>
<organism evidence="1 2">
    <name type="scientific">Pseudocercospora musae</name>
    <dbReference type="NCBI Taxonomy" id="113226"/>
    <lineage>
        <taxon>Eukaryota</taxon>
        <taxon>Fungi</taxon>
        <taxon>Dikarya</taxon>
        <taxon>Ascomycota</taxon>
        <taxon>Pezizomycotina</taxon>
        <taxon>Dothideomycetes</taxon>
        <taxon>Dothideomycetidae</taxon>
        <taxon>Mycosphaerellales</taxon>
        <taxon>Mycosphaerellaceae</taxon>
        <taxon>Pseudocercospora</taxon>
    </lineage>
</organism>
<proteinExistence type="predicted"/>